<dbReference type="AlphaFoldDB" id="A0AAW2TB49"/>
<name>A0AAW2TB49_9LAMI</name>
<dbReference type="EMBL" id="JACGWN010000015">
    <property type="protein sequence ID" value="KAL0401625.1"/>
    <property type="molecule type" value="Genomic_DNA"/>
</dbReference>
<evidence type="ECO:0008006" key="2">
    <source>
        <dbReference type="Google" id="ProtNLM"/>
    </source>
</evidence>
<accession>A0AAW2TB49</accession>
<comment type="caution">
    <text evidence="1">The sequence shown here is derived from an EMBL/GenBank/DDBJ whole genome shotgun (WGS) entry which is preliminary data.</text>
</comment>
<proteinExistence type="predicted"/>
<gene>
    <name evidence="1" type="ORF">Slati_4192400</name>
</gene>
<reference evidence="1" key="1">
    <citation type="submission" date="2020-06" db="EMBL/GenBank/DDBJ databases">
        <authorList>
            <person name="Li T."/>
            <person name="Hu X."/>
            <person name="Zhang T."/>
            <person name="Song X."/>
            <person name="Zhang H."/>
            <person name="Dai N."/>
            <person name="Sheng W."/>
            <person name="Hou X."/>
            <person name="Wei L."/>
        </authorList>
    </citation>
    <scope>NUCLEOTIDE SEQUENCE</scope>
    <source>
        <strain evidence="1">KEN1</strain>
        <tissue evidence="1">Leaf</tissue>
    </source>
</reference>
<evidence type="ECO:0000313" key="1">
    <source>
        <dbReference type="EMBL" id="KAL0401625.1"/>
    </source>
</evidence>
<protein>
    <recommendedName>
        <fullName evidence="2">Reverse transcriptase domain-containing protein</fullName>
    </recommendedName>
</protein>
<organism evidence="1">
    <name type="scientific">Sesamum latifolium</name>
    <dbReference type="NCBI Taxonomy" id="2727402"/>
    <lineage>
        <taxon>Eukaryota</taxon>
        <taxon>Viridiplantae</taxon>
        <taxon>Streptophyta</taxon>
        <taxon>Embryophyta</taxon>
        <taxon>Tracheophyta</taxon>
        <taxon>Spermatophyta</taxon>
        <taxon>Magnoliopsida</taxon>
        <taxon>eudicotyledons</taxon>
        <taxon>Gunneridae</taxon>
        <taxon>Pentapetalae</taxon>
        <taxon>asterids</taxon>
        <taxon>lamiids</taxon>
        <taxon>Lamiales</taxon>
        <taxon>Pedaliaceae</taxon>
        <taxon>Sesamum</taxon>
    </lineage>
</organism>
<sequence length="384" mass="43480">MNQRLLEDYTAEEVKNVLPQMFPFKFPDPDGYRSSRHHSGCVSGSECTEVSHLLFANDTLIFCQTSHEAMRAFRDILRLYGVAYSQSINFDKSSVFFSHNISAGDREDLANILGVRIELALPLPCSPVPCGDDSKTAMENPKATRHTYEQDFSCQVLAVGRFLECWKDLQYIVHMEEHSGGTGSHQECGRMEIGDGQRVRVWHDPWISRPHTFMPITPCHPLLQNIQVSDLMSPSQFCWNSELIDHLFYPEDARIIKSIPLGRSSMADSQIWHFDKRGTFSVKSAYHVALQCIRASSNSETVQNNNSNISWSFIWKAKCLTKSRFLHGVFAMMPYPRLSTSAGAGATWTQLVRCVDTLEKMLDTLFLTAILLTNPGLFRTSPGR</sequence>
<reference evidence="1" key="2">
    <citation type="journal article" date="2024" name="Plant">
        <title>Genomic evolution and insights into agronomic trait innovations of Sesamum species.</title>
        <authorList>
            <person name="Miao H."/>
            <person name="Wang L."/>
            <person name="Qu L."/>
            <person name="Liu H."/>
            <person name="Sun Y."/>
            <person name="Le M."/>
            <person name="Wang Q."/>
            <person name="Wei S."/>
            <person name="Zheng Y."/>
            <person name="Lin W."/>
            <person name="Duan Y."/>
            <person name="Cao H."/>
            <person name="Xiong S."/>
            <person name="Wang X."/>
            <person name="Wei L."/>
            <person name="Li C."/>
            <person name="Ma Q."/>
            <person name="Ju M."/>
            <person name="Zhao R."/>
            <person name="Li G."/>
            <person name="Mu C."/>
            <person name="Tian Q."/>
            <person name="Mei H."/>
            <person name="Zhang T."/>
            <person name="Gao T."/>
            <person name="Zhang H."/>
        </authorList>
    </citation>
    <scope>NUCLEOTIDE SEQUENCE</scope>
    <source>
        <strain evidence="1">KEN1</strain>
    </source>
</reference>